<evidence type="ECO:0000313" key="1">
    <source>
        <dbReference type="EMBL" id="SIQ44010.1"/>
    </source>
</evidence>
<reference evidence="1 2" key="1">
    <citation type="submission" date="2017-01" db="EMBL/GenBank/DDBJ databases">
        <authorList>
            <person name="Mah S.A."/>
            <person name="Swanson W.J."/>
            <person name="Moy G.W."/>
            <person name="Vacquier V.D."/>
        </authorList>
    </citation>
    <scope>NUCLEOTIDE SEQUENCE [LARGE SCALE GENOMIC DNA]</scope>
    <source>
        <strain evidence="1 2">NIO-1016</strain>
    </source>
</reference>
<sequence length="68" mass="7731">MNSIINMGGFYLDKISLNSDMYKRVEKNLKLENFTINEKVELRAIDAVNSGKNITPAMIKEVIKLGQK</sequence>
<gene>
    <name evidence="1" type="ORF">SAMN05443094_102516</name>
</gene>
<evidence type="ECO:0000313" key="2">
    <source>
        <dbReference type="Proteomes" id="UP000186385"/>
    </source>
</evidence>
<name>A0A1N6SSB2_9BACI</name>
<dbReference type="AlphaFoldDB" id="A0A1N6SSB2"/>
<dbReference type="Proteomes" id="UP000186385">
    <property type="component" value="Unassembled WGS sequence"/>
</dbReference>
<protein>
    <submittedName>
        <fullName evidence="1">Uncharacterized protein</fullName>
    </submittedName>
</protein>
<accession>A0A1N6SSB2</accession>
<organism evidence="1 2">
    <name type="scientific">Domibacillus enclensis</name>
    <dbReference type="NCBI Taxonomy" id="1017273"/>
    <lineage>
        <taxon>Bacteria</taxon>
        <taxon>Bacillati</taxon>
        <taxon>Bacillota</taxon>
        <taxon>Bacilli</taxon>
        <taxon>Bacillales</taxon>
        <taxon>Bacillaceae</taxon>
        <taxon>Domibacillus</taxon>
    </lineage>
</organism>
<dbReference type="EMBL" id="FTLX01000002">
    <property type="protein sequence ID" value="SIQ44010.1"/>
    <property type="molecule type" value="Genomic_DNA"/>
</dbReference>
<proteinExistence type="predicted"/>